<sequence length="133" mass="13744" precursor="true">MRWIQASLALVVLHVALAVGAAEASAPGAKRLGPAPDHAGCAAVRREPVAPDAGRESLPSFDAGDPLDGLSPSQLIPAAHPDARPWPPLDGLPPAIPAPIQGRPAPILGRDHGPPAWPATTVGRLAWLQRLLF</sequence>
<keyword evidence="2" id="KW-0732">Signal</keyword>
<accession>A0A5B9W724</accession>
<dbReference type="AlphaFoldDB" id="A0A5B9W724"/>
<dbReference type="RefSeq" id="WP_148595778.1">
    <property type="nucleotide sequence ID" value="NZ_CP042997.1"/>
</dbReference>
<name>A0A5B9W724_9BACT</name>
<feature type="signal peptide" evidence="2">
    <location>
        <begin position="1"/>
        <end position="21"/>
    </location>
</feature>
<dbReference type="KEGG" id="agv:OJF2_46120"/>
<proteinExistence type="predicted"/>
<reference evidence="3 4" key="1">
    <citation type="submission" date="2019-08" db="EMBL/GenBank/DDBJ databases">
        <title>Deep-cultivation of Planctomycetes and their phenomic and genomic characterization uncovers novel biology.</title>
        <authorList>
            <person name="Wiegand S."/>
            <person name="Jogler M."/>
            <person name="Boedeker C."/>
            <person name="Pinto D."/>
            <person name="Vollmers J."/>
            <person name="Rivas-Marin E."/>
            <person name="Kohn T."/>
            <person name="Peeters S.H."/>
            <person name="Heuer A."/>
            <person name="Rast P."/>
            <person name="Oberbeckmann S."/>
            <person name="Bunk B."/>
            <person name="Jeske O."/>
            <person name="Meyerdierks A."/>
            <person name="Storesund J.E."/>
            <person name="Kallscheuer N."/>
            <person name="Luecker S."/>
            <person name="Lage O.M."/>
            <person name="Pohl T."/>
            <person name="Merkel B.J."/>
            <person name="Hornburger P."/>
            <person name="Mueller R.-W."/>
            <person name="Bruemmer F."/>
            <person name="Labrenz M."/>
            <person name="Spormann A.M."/>
            <person name="Op den Camp H."/>
            <person name="Overmann J."/>
            <person name="Amann R."/>
            <person name="Jetten M.S.M."/>
            <person name="Mascher T."/>
            <person name="Medema M.H."/>
            <person name="Devos D.P."/>
            <person name="Kaster A.-K."/>
            <person name="Ovreas L."/>
            <person name="Rohde M."/>
            <person name="Galperin M.Y."/>
            <person name="Jogler C."/>
        </authorList>
    </citation>
    <scope>NUCLEOTIDE SEQUENCE [LARGE SCALE GENOMIC DNA]</scope>
    <source>
        <strain evidence="3 4">OJF2</strain>
    </source>
</reference>
<keyword evidence="4" id="KW-1185">Reference proteome</keyword>
<feature type="compositionally biased region" description="Basic and acidic residues" evidence="1">
    <location>
        <begin position="44"/>
        <end position="55"/>
    </location>
</feature>
<evidence type="ECO:0000256" key="2">
    <source>
        <dbReference type="SAM" id="SignalP"/>
    </source>
</evidence>
<gene>
    <name evidence="3" type="ORF">OJF2_46120</name>
</gene>
<evidence type="ECO:0000313" key="4">
    <source>
        <dbReference type="Proteomes" id="UP000324233"/>
    </source>
</evidence>
<evidence type="ECO:0000313" key="3">
    <source>
        <dbReference type="EMBL" id="QEH36054.1"/>
    </source>
</evidence>
<feature type="region of interest" description="Disordered" evidence="1">
    <location>
        <begin position="25"/>
        <end position="104"/>
    </location>
</feature>
<evidence type="ECO:0000256" key="1">
    <source>
        <dbReference type="SAM" id="MobiDB-lite"/>
    </source>
</evidence>
<dbReference type="EMBL" id="CP042997">
    <property type="protein sequence ID" value="QEH36054.1"/>
    <property type="molecule type" value="Genomic_DNA"/>
</dbReference>
<feature type="chain" id="PRO_5022695756" evidence="2">
    <location>
        <begin position="22"/>
        <end position="133"/>
    </location>
</feature>
<protein>
    <submittedName>
        <fullName evidence="3">Uncharacterized protein</fullName>
    </submittedName>
</protein>
<organism evidence="3 4">
    <name type="scientific">Aquisphaera giovannonii</name>
    <dbReference type="NCBI Taxonomy" id="406548"/>
    <lineage>
        <taxon>Bacteria</taxon>
        <taxon>Pseudomonadati</taxon>
        <taxon>Planctomycetota</taxon>
        <taxon>Planctomycetia</taxon>
        <taxon>Isosphaerales</taxon>
        <taxon>Isosphaeraceae</taxon>
        <taxon>Aquisphaera</taxon>
    </lineage>
</organism>
<dbReference type="Proteomes" id="UP000324233">
    <property type="component" value="Chromosome"/>
</dbReference>
<feature type="compositionally biased region" description="Pro residues" evidence="1">
    <location>
        <begin position="84"/>
        <end position="97"/>
    </location>
</feature>